<organism evidence="1">
    <name type="scientific">Anguilla anguilla</name>
    <name type="common">European freshwater eel</name>
    <name type="synonym">Muraena anguilla</name>
    <dbReference type="NCBI Taxonomy" id="7936"/>
    <lineage>
        <taxon>Eukaryota</taxon>
        <taxon>Metazoa</taxon>
        <taxon>Chordata</taxon>
        <taxon>Craniata</taxon>
        <taxon>Vertebrata</taxon>
        <taxon>Euteleostomi</taxon>
        <taxon>Actinopterygii</taxon>
        <taxon>Neopterygii</taxon>
        <taxon>Teleostei</taxon>
        <taxon>Anguilliformes</taxon>
        <taxon>Anguillidae</taxon>
        <taxon>Anguilla</taxon>
    </lineage>
</organism>
<evidence type="ECO:0000313" key="1">
    <source>
        <dbReference type="EMBL" id="JAH77854.1"/>
    </source>
</evidence>
<reference evidence="1" key="2">
    <citation type="journal article" date="2015" name="Fish Shellfish Immunol.">
        <title>Early steps in the European eel (Anguilla anguilla)-Vibrio vulnificus interaction in the gills: Role of the RtxA13 toxin.</title>
        <authorList>
            <person name="Callol A."/>
            <person name="Pajuelo D."/>
            <person name="Ebbesson L."/>
            <person name="Teles M."/>
            <person name="MacKenzie S."/>
            <person name="Amaro C."/>
        </authorList>
    </citation>
    <scope>NUCLEOTIDE SEQUENCE</scope>
</reference>
<dbReference type="EMBL" id="GBXM01030723">
    <property type="protein sequence ID" value="JAH77854.1"/>
    <property type="molecule type" value="Transcribed_RNA"/>
</dbReference>
<name>A0A0E9VIA6_ANGAN</name>
<sequence>MHTFYFFSFRFCTQHSVWFCTDIFYFVMARQAVSDSSCFCIKTEHYPGV</sequence>
<proteinExistence type="predicted"/>
<protein>
    <submittedName>
        <fullName evidence="1">Uncharacterized protein</fullName>
    </submittedName>
</protein>
<reference evidence="1" key="1">
    <citation type="submission" date="2014-11" db="EMBL/GenBank/DDBJ databases">
        <authorList>
            <person name="Amaro Gonzalez C."/>
        </authorList>
    </citation>
    <scope>NUCLEOTIDE SEQUENCE</scope>
</reference>
<accession>A0A0E9VIA6</accession>
<dbReference type="AlphaFoldDB" id="A0A0E9VIA6"/>